<sequence>MGNLFPLHILLSSCIRLSACRNRKVLQVVKMDGKVMEFTAPLLVKELLMNFEGFGVMSSRRSSKHLPLSFELKLGGTYYLLPSEAPVQLKHTVAAEPEPNAAVKRIKVVITKKQLQDLLAKKISVGKIILGTDKTCSFDSTANWKPTLTSIPEENEFNTS</sequence>
<dbReference type="KEGG" id="sind:105160284"/>
<dbReference type="Pfam" id="PF14009">
    <property type="entry name" value="PADRE"/>
    <property type="match status" value="1"/>
</dbReference>
<proteinExistence type="predicted"/>
<dbReference type="GeneID" id="105160284"/>
<keyword evidence="2" id="KW-1185">Reference proteome</keyword>
<dbReference type="InParanoid" id="A0A6I9SZL9"/>
<dbReference type="OrthoDB" id="1908589at2759"/>
<feature type="chain" id="PRO_5026916103" evidence="1">
    <location>
        <begin position="21"/>
        <end position="160"/>
    </location>
</feature>
<dbReference type="AlphaFoldDB" id="A0A6I9SZL9"/>
<feature type="signal peptide" evidence="1">
    <location>
        <begin position="1"/>
        <end position="20"/>
    </location>
</feature>
<dbReference type="PANTHER" id="PTHR33148">
    <property type="entry name" value="PLASTID MOVEMENT IMPAIRED PROTEIN-RELATED"/>
    <property type="match status" value="1"/>
</dbReference>
<organism evidence="2 3">
    <name type="scientific">Sesamum indicum</name>
    <name type="common">Oriental sesame</name>
    <name type="synonym">Sesamum orientale</name>
    <dbReference type="NCBI Taxonomy" id="4182"/>
    <lineage>
        <taxon>Eukaryota</taxon>
        <taxon>Viridiplantae</taxon>
        <taxon>Streptophyta</taxon>
        <taxon>Embryophyta</taxon>
        <taxon>Tracheophyta</taxon>
        <taxon>Spermatophyta</taxon>
        <taxon>Magnoliopsida</taxon>
        <taxon>eudicotyledons</taxon>
        <taxon>Gunneridae</taxon>
        <taxon>Pentapetalae</taxon>
        <taxon>asterids</taxon>
        <taxon>lamiids</taxon>
        <taxon>Lamiales</taxon>
        <taxon>Pedaliaceae</taxon>
        <taxon>Sesamum</taxon>
    </lineage>
</organism>
<reference evidence="3" key="1">
    <citation type="submission" date="2025-08" db="UniProtKB">
        <authorList>
            <consortium name="RefSeq"/>
        </authorList>
    </citation>
    <scope>IDENTIFICATION</scope>
</reference>
<evidence type="ECO:0000313" key="3">
    <source>
        <dbReference type="RefSeq" id="XP_011075901.1"/>
    </source>
</evidence>
<dbReference type="Proteomes" id="UP000504604">
    <property type="component" value="Linkage group LG4"/>
</dbReference>
<evidence type="ECO:0000256" key="1">
    <source>
        <dbReference type="SAM" id="SignalP"/>
    </source>
</evidence>
<dbReference type="PANTHER" id="PTHR33148:SF2">
    <property type="entry name" value="DUF4228 DOMAIN-CONTAINING PROTEIN"/>
    <property type="match status" value="1"/>
</dbReference>
<keyword evidence="1" id="KW-0732">Signal</keyword>
<dbReference type="RefSeq" id="XP_011075901.1">
    <property type="nucleotide sequence ID" value="XM_011077599.2"/>
</dbReference>
<evidence type="ECO:0000313" key="2">
    <source>
        <dbReference type="Proteomes" id="UP000504604"/>
    </source>
</evidence>
<protein>
    <submittedName>
        <fullName evidence="3">Uncharacterized protein LOC105160284</fullName>
    </submittedName>
</protein>
<name>A0A6I9SZL9_SESIN</name>
<accession>A0A6I9SZL9</accession>
<dbReference type="InterPro" id="IPR025322">
    <property type="entry name" value="PADRE_dom"/>
</dbReference>
<gene>
    <name evidence="3" type="primary">LOC105160284</name>
</gene>